<evidence type="ECO:0000256" key="1">
    <source>
        <dbReference type="SAM" id="SignalP"/>
    </source>
</evidence>
<dbReference type="AlphaFoldDB" id="W5JLW7"/>
<evidence type="ECO:0008006" key="5">
    <source>
        <dbReference type="Google" id="ProtNLM"/>
    </source>
</evidence>
<gene>
    <name evidence="2" type="ORF">AND_002887</name>
</gene>
<proteinExistence type="predicted"/>
<evidence type="ECO:0000313" key="4">
    <source>
        <dbReference type="Proteomes" id="UP000000673"/>
    </source>
</evidence>
<dbReference type="VEuPathDB" id="VectorBase:ADAC002887"/>
<dbReference type="Proteomes" id="UP000000673">
    <property type="component" value="Unassembled WGS sequence"/>
</dbReference>
<accession>W5JLW7</accession>
<name>W5JLW7_ANODA</name>
<dbReference type="VEuPathDB" id="VectorBase:ADAR2_005069"/>
<reference evidence="3" key="4">
    <citation type="submission" date="2015-06" db="UniProtKB">
        <authorList>
            <consortium name="EnsemblMetazoa"/>
        </authorList>
    </citation>
    <scope>IDENTIFICATION</scope>
</reference>
<reference evidence="2 4" key="1">
    <citation type="journal article" date="2010" name="BMC Genomics">
        <title>Combination of measures distinguishes pre-miRNAs from other stem-loops in the genome of the newly sequenced Anopheles darlingi.</title>
        <authorList>
            <person name="Mendes N.D."/>
            <person name="Freitas A.T."/>
            <person name="Vasconcelos A.T."/>
            <person name="Sagot M.F."/>
        </authorList>
    </citation>
    <scope>NUCLEOTIDE SEQUENCE</scope>
</reference>
<keyword evidence="4" id="KW-1185">Reference proteome</keyword>
<dbReference type="OMA" id="TNCINEA"/>
<dbReference type="eggNOG" id="ENOG502TCDU">
    <property type="taxonomic scope" value="Eukaryota"/>
</dbReference>
<protein>
    <recommendedName>
        <fullName evidence="5">Secreted protein</fullName>
    </recommendedName>
</protein>
<dbReference type="EnsemblMetazoa" id="ADAC002887-RA">
    <property type="protein sequence ID" value="ADAC002887-PA"/>
    <property type="gene ID" value="ADAC002887"/>
</dbReference>
<dbReference type="EMBL" id="ADMH02000676">
    <property type="protein sequence ID" value="ETN65357.1"/>
    <property type="molecule type" value="Genomic_DNA"/>
</dbReference>
<feature type="chain" id="PRO_5010155642" description="Secreted protein" evidence="1">
    <location>
        <begin position="17"/>
        <end position="239"/>
    </location>
</feature>
<reference evidence="2" key="2">
    <citation type="submission" date="2010-05" db="EMBL/GenBank/DDBJ databases">
        <authorList>
            <person name="Almeida L.G."/>
            <person name="Nicolas M.F."/>
            <person name="Souza R.C."/>
            <person name="Vasconcelos A.T.R."/>
        </authorList>
    </citation>
    <scope>NUCLEOTIDE SEQUENCE</scope>
</reference>
<evidence type="ECO:0000313" key="3">
    <source>
        <dbReference type="EnsemblMetazoa" id="ADAC002887-PA"/>
    </source>
</evidence>
<reference evidence="2" key="3">
    <citation type="journal article" date="2013" name="Nucleic Acids Res.">
        <title>The genome of Anopheles darlingi, the main neotropical malaria vector.</title>
        <authorList>
            <person name="Marinotti O."/>
            <person name="Cerqueira G.C."/>
            <person name="de Almeida L.G."/>
            <person name="Ferro M.I."/>
            <person name="Loreto E.L."/>
            <person name="Zaha A."/>
            <person name="Teixeira S.M."/>
            <person name="Wespiser A.R."/>
            <person name="Almeida E Silva A."/>
            <person name="Schlindwein A.D."/>
            <person name="Pacheco A.C."/>
            <person name="Silva A.L."/>
            <person name="Graveley B.R."/>
            <person name="Walenz B.P."/>
            <person name="Lima Bde A."/>
            <person name="Ribeiro C.A."/>
            <person name="Nunes-Silva C.G."/>
            <person name="de Carvalho C.R."/>
            <person name="Soares C.M."/>
            <person name="de Menezes C.B."/>
            <person name="Matiolli C."/>
            <person name="Caffrey D."/>
            <person name="Araujo D.A."/>
            <person name="de Oliveira D.M."/>
            <person name="Golenbock D."/>
            <person name="Grisard E.C."/>
            <person name="Fantinatti-Garboggini F."/>
            <person name="de Carvalho F.M."/>
            <person name="Barcellos F.G."/>
            <person name="Prosdocimi F."/>
            <person name="May G."/>
            <person name="Azevedo Junior G.M."/>
            <person name="Guimaraes G.M."/>
            <person name="Goldman G.H."/>
            <person name="Padilha I.Q."/>
            <person name="Batista Jda S."/>
            <person name="Ferro J.A."/>
            <person name="Ribeiro J.M."/>
            <person name="Fietto J.L."/>
            <person name="Dabbas K.M."/>
            <person name="Cerdeira L."/>
            <person name="Agnez-Lima L.F."/>
            <person name="Brocchi M."/>
            <person name="de Carvalho M.O."/>
            <person name="Teixeira Mde M."/>
            <person name="Diniz Maia Mde M."/>
            <person name="Goldman M.H."/>
            <person name="Cruz Schneider M.P."/>
            <person name="Felipe M.S."/>
            <person name="Hungria M."/>
            <person name="Nicolas M.F."/>
            <person name="Pereira M."/>
            <person name="Montes M.A."/>
            <person name="Cantao M.E."/>
            <person name="Vincentz M."/>
            <person name="Rafael M.S."/>
            <person name="Silverman N."/>
            <person name="Stoco P.H."/>
            <person name="Souza R.C."/>
            <person name="Vicentini R."/>
            <person name="Gazzinelli R.T."/>
            <person name="Neves Rde O."/>
            <person name="Silva R."/>
            <person name="Astolfi-Filho S."/>
            <person name="Maciel T.E."/>
            <person name="Urmenyi T.P."/>
            <person name="Tadei W.P."/>
            <person name="Camargo E.P."/>
            <person name="de Vasconcelos A.T."/>
        </authorList>
    </citation>
    <scope>NUCLEOTIDE SEQUENCE</scope>
</reference>
<organism evidence="2">
    <name type="scientific">Anopheles darlingi</name>
    <name type="common">Mosquito</name>
    <dbReference type="NCBI Taxonomy" id="43151"/>
    <lineage>
        <taxon>Eukaryota</taxon>
        <taxon>Metazoa</taxon>
        <taxon>Ecdysozoa</taxon>
        <taxon>Arthropoda</taxon>
        <taxon>Hexapoda</taxon>
        <taxon>Insecta</taxon>
        <taxon>Pterygota</taxon>
        <taxon>Neoptera</taxon>
        <taxon>Endopterygota</taxon>
        <taxon>Diptera</taxon>
        <taxon>Nematocera</taxon>
        <taxon>Culicoidea</taxon>
        <taxon>Culicidae</taxon>
        <taxon>Anophelinae</taxon>
        <taxon>Anopheles</taxon>
    </lineage>
</organism>
<keyword evidence="1" id="KW-0732">Signal</keyword>
<dbReference type="HOGENOM" id="CLU_077765_1_0_1"/>
<evidence type="ECO:0000313" key="2">
    <source>
        <dbReference type="EMBL" id="ETN65357.1"/>
    </source>
</evidence>
<feature type="signal peptide" evidence="1">
    <location>
        <begin position="1"/>
        <end position="16"/>
    </location>
</feature>
<sequence>MKLLIVLSVLAGVAYAERPGAVLVIDTFKEIAPQYAGTLAENEQKVEVLQKDGGDEIAKFHSDIITIKETFVGGIIRAEDELLDAIDQTGETSVACTTFISTAEDANVNLVGVSFTKCINAADDALNTTAATYYNLIGELGGSLTDLRLLDVFRNDNVFYTPQNIVDKLQAKLSGLAGINSPTTQEMQENIDALEDELAGIRDNYITCMTSADLAYQAYMDLARSQLELICGPTVIITT</sequence>